<keyword evidence="3" id="KW-1185">Reference proteome</keyword>
<proteinExistence type="predicted"/>
<dbReference type="AlphaFoldDB" id="A0A4Y9SPI0"/>
<sequence>MSDVDTYLAGLPADRQAIVNAVREVILANLDSQYAETFAGGMINYVVPHSVYPPGYHCDRSKPLPFAALASQKAYVSLYLMGLYTCEDQKQWFQQAWAASGKKPLDMGKSCLRFKKLDDIALDIIGASFRRLPAQLYIARYEQVLKKK</sequence>
<dbReference type="Pfam" id="PF08818">
    <property type="entry name" value="DUF1801"/>
    <property type="match status" value="1"/>
</dbReference>
<dbReference type="InterPro" id="IPR014922">
    <property type="entry name" value="YdhG-like"/>
</dbReference>
<reference evidence="2 3" key="1">
    <citation type="submission" date="2019-03" db="EMBL/GenBank/DDBJ databases">
        <title>Draft Genome Sequence of Massilia arenosa sp. nov., a Novel Massilia Species Isolated from a Sandy-loam Maize Soil.</title>
        <authorList>
            <person name="Raths R."/>
            <person name="Peta V."/>
            <person name="Bucking H."/>
        </authorList>
    </citation>
    <scope>NUCLEOTIDE SEQUENCE [LARGE SCALE GENOMIC DNA]</scope>
    <source>
        <strain evidence="2 3">MC02</strain>
    </source>
</reference>
<accession>A0A4Y9SPI0</accession>
<feature type="domain" description="YdhG-like" evidence="1">
    <location>
        <begin position="15"/>
        <end position="127"/>
    </location>
</feature>
<dbReference type="Proteomes" id="UP000298438">
    <property type="component" value="Unassembled WGS sequence"/>
</dbReference>
<dbReference type="RefSeq" id="WP_135206201.1">
    <property type="nucleotide sequence ID" value="NZ_SPVF01000076.1"/>
</dbReference>
<dbReference type="EMBL" id="SPVF01000076">
    <property type="protein sequence ID" value="TFW25520.1"/>
    <property type="molecule type" value="Genomic_DNA"/>
</dbReference>
<evidence type="ECO:0000259" key="1">
    <source>
        <dbReference type="Pfam" id="PF08818"/>
    </source>
</evidence>
<dbReference type="OrthoDB" id="9813231at2"/>
<dbReference type="Gene3D" id="3.90.1150.200">
    <property type="match status" value="1"/>
</dbReference>
<evidence type="ECO:0000313" key="2">
    <source>
        <dbReference type="EMBL" id="TFW25520.1"/>
    </source>
</evidence>
<protein>
    <submittedName>
        <fullName evidence="2">DUF1801 domain-containing protein</fullName>
    </submittedName>
</protein>
<evidence type="ECO:0000313" key="3">
    <source>
        <dbReference type="Proteomes" id="UP000298438"/>
    </source>
</evidence>
<name>A0A4Y9SPI0_9BURK</name>
<gene>
    <name evidence="2" type="ORF">E4L96_05440</name>
</gene>
<organism evidence="2 3">
    <name type="scientific">Zemynaea arenosa</name>
    <dbReference type="NCBI Taxonomy" id="2561931"/>
    <lineage>
        <taxon>Bacteria</taxon>
        <taxon>Pseudomonadati</taxon>
        <taxon>Pseudomonadota</taxon>
        <taxon>Betaproteobacteria</taxon>
        <taxon>Burkholderiales</taxon>
        <taxon>Oxalobacteraceae</taxon>
        <taxon>Telluria group</taxon>
        <taxon>Zemynaea</taxon>
    </lineage>
</organism>
<comment type="caution">
    <text evidence="2">The sequence shown here is derived from an EMBL/GenBank/DDBJ whole genome shotgun (WGS) entry which is preliminary data.</text>
</comment>